<dbReference type="Proteomes" id="UP001291623">
    <property type="component" value="Unassembled WGS sequence"/>
</dbReference>
<dbReference type="Pfam" id="PF04495">
    <property type="entry name" value="GRASP55_65"/>
    <property type="match status" value="1"/>
</dbReference>
<evidence type="ECO:0000256" key="2">
    <source>
        <dbReference type="ARBA" id="ARBA00007144"/>
    </source>
</evidence>
<dbReference type="Gene3D" id="2.10.110.10">
    <property type="entry name" value="Cysteine Rich Protein"/>
    <property type="match status" value="1"/>
</dbReference>
<feature type="compositionally biased region" description="Low complexity" evidence="11">
    <location>
        <begin position="563"/>
        <end position="610"/>
    </location>
</feature>
<dbReference type="FunFam" id="2.30.42.10:FF:000056">
    <property type="entry name" value="Golgi reassembly-stacking protein 2 isoform 1"/>
    <property type="match status" value="1"/>
</dbReference>
<evidence type="ECO:0000256" key="6">
    <source>
        <dbReference type="ARBA" id="ARBA00023034"/>
    </source>
</evidence>
<evidence type="ECO:0000256" key="3">
    <source>
        <dbReference type="ARBA" id="ARBA00022553"/>
    </source>
</evidence>
<evidence type="ECO:0000313" key="14">
    <source>
        <dbReference type="EMBL" id="KAK4337320.1"/>
    </source>
</evidence>
<evidence type="ECO:0000256" key="10">
    <source>
        <dbReference type="SAM" id="Coils"/>
    </source>
</evidence>
<feature type="region of interest" description="Disordered" evidence="11">
    <location>
        <begin position="225"/>
        <end position="255"/>
    </location>
</feature>
<feature type="binding site" evidence="9">
    <location>
        <position position="105"/>
    </location>
    <ligand>
        <name>Zn(2+)</name>
        <dbReference type="ChEBI" id="CHEBI:29105"/>
    </ligand>
</feature>
<keyword evidence="3" id="KW-0597">Phosphoprotein</keyword>
<dbReference type="InterPro" id="IPR024958">
    <property type="entry name" value="GRASP_PDZ"/>
</dbReference>
<proteinExistence type="inferred from homology"/>
<dbReference type="InterPro" id="IPR041363">
    <property type="entry name" value="LID"/>
</dbReference>
<keyword evidence="9" id="KW-0862">Zinc</keyword>
<keyword evidence="10" id="KW-0175">Coiled coil</keyword>
<dbReference type="PROSITE" id="PS51865">
    <property type="entry name" value="PDZ_GRASP"/>
    <property type="match status" value="2"/>
</dbReference>
<feature type="binding site" evidence="9">
    <location>
        <position position="20"/>
    </location>
    <ligand>
        <name>Zn(2+)</name>
        <dbReference type="ChEBI" id="CHEBI:29105"/>
    </ligand>
</feature>
<feature type="domain" description="PDZ GRASP-type" evidence="12">
    <location>
        <begin position="17"/>
        <end position="107"/>
    </location>
</feature>
<dbReference type="FunFam" id="2.30.42.10:FF:000026">
    <property type="entry name" value="Golgi reassembly stacking protein 2"/>
    <property type="match status" value="1"/>
</dbReference>
<evidence type="ECO:0000256" key="4">
    <source>
        <dbReference type="ARBA" id="ARBA00022707"/>
    </source>
</evidence>
<feature type="domain" description="PDZ GRASP-type" evidence="12">
    <location>
        <begin position="113"/>
        <end position="201"/>
    </location>
</feature>
<keyword evidence="8" id="KW-0449">Lipoprotein</keyword>
<comment type="subcellular location">
    <subcellularLocation>
        <location evidence="1">Golgi apparatus membrane</location>
    </subcellularLocation>
</comment>
<reference evidence="14" key="1">
    <citation type="submission" date="2023-12" db="EMBL/GenBank/DDBJ databases">
        <title>Genome assembly of Anisodus tanguticus.</title>
        <authorList>
            <person name="Wang Y.-J."/>
        </authorList>
    </citation>
    <scope>NUCLEOTIDE SEQUENCE</scope>
    <source>
        <strain evidence="14">KB-2021</strain>
        <tissue evidence="14">Leaf</tissue>
    </source>
</reference>
<dbReference type="InterPro" id="IPR036034">
    <property type="entry name" value="PDZ_sf"/>
</dbReference>
<keyword evidence="15" id="KW-1185">Reference proteome</keyword>
<organism evidence="14 15">
    <name type="scientific">Anisodus tanguticus</name>
    <dbReference type="NCBI Taxonomy" id="243964"/>
    <lineage>
        <taxon>Eukaryota</taxon>
        <taxon>Viridiplantae</taxon>
        <taxon>Streptophyta</taxon>
        <taxon>Embryophyta</taxon>
        <taxon>Tracheophyta</taxon>
        <taxon>Spermatophyta</taxon>
        <taxon>Magnoliopsida</taxon>
        <taxon>eudicotyledons</taxon>
        <taxon>Gunneridae</taxon>
        <taxon>Pentapetalae</taxon>
        <taxon>asterids</taxon>
        <taxon>lamiids</taxon>
        <taxon>Solanales</taxon>
        <taxon>Solanaceae</taxon>
        <taxon>Solanoideae</taxon>
        <taxon>Hyoscyameae</taxon>
        <taxon>Anisodus</taxon>
    </lineage>
</organism>
<keyword evidence="6" id="KW-0333">Golgi apparatus</keyword>
<keyword evidence="5" id="KW-0677">Repeat</keyword>
<dbReference type="AlphaFoldDB" id="A0AAE1QPQ7"/>
<dbReference type="GO" id="GO:0046872">
    <property type="term" value="F:metal ion binding"/>
    <property type="evidence" value="ECO:0007669"/>
    <property type="project" value="UniProtKB-KW"/>
</dbReference>
<dbReference type="EMBL" id="JAVYJV010000038">
    <property type="protein sequence ID" value="KAK4337320.1"/>
    <property type="molecule type" value="Genomic_DNA"/>
</dbReference>
<keyword evidence="9" id="KW-0479">Metal-binding</keyword>
<dbReference type="PROSITE" id="PS51957">
    <property type="entry name" value="LID"/>
    <property type="match status" value="1"/>
</dbReference>
<comment type="caution">
    <text evidence="14">The sequence shown here is derived from an EMBL/GenBank/DDBJ whole genome shotgun (WGS) entry which is preliminary data.</text>
</comment>
<evidence type="ECO:0000256" key="1">
    <source>
        <dbReference type="ARBA" id="ARBA00004394"/>
    </source>
</evidence>
<evidence type="ECO:0000256" key="8">
    <source>
        <dbReference type="ARBA" id="ARBA00023288"/>
    </source>
</evidence>
<name>A0AAE1QPQ7_9SOLA</name>
<accession>A0AAE1QPQ7</accession>
<keyword evidence="7" id="KW-0472">Membrane</keyword>
<evidence type="ECO:0000313" key="15">
    <source>
        <dbReference type="Proteomes" id="UP001291623"/>
    </source>
</evidence>
<evidence type="ECO:0000256" key="7">
    <source>
        <dbReference type="ARBA" id="ARBA00023136"/>
    </source>
</evidence>
<feature type="domain" description="LIM interaction" evidence="13">
    <location>
        <begin position="510"/>
        <end position="549"/>
    </location>
</feature>
<feature type="compositionally biased region" description="Low complexity" evidence="11">
    <location>
        <begin position="617"/>
        <end position="640"/>
    </location>
</feature>
<gene>
    <name evidence="14" type="ORF">RND71_043606</name>
</gene>
<protein>
    <submittedName>
        <fullName evidence="14">Uncharacterized protein</fullName>
    </submittedName>
</protein>
<evidence type="ECO:0000256" key="9">
    <source>
        <dbReference type="PIRSR" id="PIRSR607583-1"/>
    </source>
</evidence>
<dbReference type="PANTHER" id="PTHR12893">
    <property type="entry name" value="GOLGI REASSEMBLY STACKING PROTEIN GRASP"/>
    <property type="match status" value="1"/>
</dbReference>
<comment type="similarity">
    <text evidence="2">Belongs to the GORASP family.</text>
</comment>
<feature type="region of interest" description="Disordered" evidence="11">
    <location>
        <begin position="460"/>
        <end position="505"/>
    </location>
</feature>
<evidence type="ECO:0000259" key="12">
    <source>
        <dbReference type="PROSITE" id="PS51865"/>
    </source>
</evidence>
<evidence type="ECO:0000259" key="13">
    <source>
        <dbReference type="PROSITE" id="PS51957"/>
    </source>
</evidence>
<sequence length="690" mass="76695">MGGSNSTLSSLIEGGTEGYHVLSVQENSPGAAAKLQAYFDFIIAIGNTRLNQNNDTLKEILKLNLNRDVRVSVYNSKMQNVREITIRPSNTWGGQGLLGISIRFCSFKNATENVWHILEIEPGSPAALCGIKPYSDYIIGADSVLQETEDLYSLIEAHDNKPLKLFVYNVTTDSCRQVVITPNSKWGGNGSLGCGIAHGYLHRIPVHVEPIHFPFEVTNEKKNTNDIQSNQDQSNIPNVYNENQTFKSTNDSNVQDNQNINQQAVSNNQNDPNNLNQQFSNLSFQQTETKVENQNEKIENLNEKTDKVQDPGVIPRATVDEVAYTEKEIEKTSALNQNPNNSRTSPRIKEGNKLKTVNDQIEHLENQLQAQIKANENLIKLFKNINNKDFFKNYGNEFQNDLEVQEALQLGLLSLMGLCHLTMVRVQMTQLLMSRQREMDGSTPRDCLKNVLFTRWQSVCAPQEQQRPQSKRRKRKSSTPNNAGGGGGNKKKNNTQMSPGAPNFPLATQDVMVVGEPSLMGGELGEEDERVITRLENNQYDSSSIPTNGLDESDDFAAALGGQPPSQSQPISNQQQNSSQNSQIPSNNQGQLNNGPPQNQVPSNQNQWQPGPSLNQISNVNGPVNNSNNNGPNGSIHGNGVANNNPSSIEDKKPSPIIVRVLKIRPTNEDKMLYVKQNLNNIQWYELLDV</sequence>
<dbReference type="Pfam" id="PF17916">
    <property type="entry name" value="LID"/>
    <property type="match status" value="1"/>
</dbReference>
<feature type="compositionally biased region" description="Polar residues" evidence="11">
    <location>
        <begin position="537"/>
        <end position="547"/>
    </location>
</feature>
<dbReference type="GO" id="GO:0007030">
    <property type="term" value="P:Golgi organization"/>
    <property type="evidence" value="ECO:0007669"/>
    <property type="project" value="TreeGrafter"/>
</dbReference>
<keyword evidence="4" id="KW-0519">Myristate</keyword>
<dbReference type="Gene3D" id="2.30.42.10">
    <property type="match status" value="2"/>
</dbReference>
<feature type="region of interest" description="Disordered" evidence="11">
    <location>
        <begin position="537"/>
        <end position="652"/>
    </location>
</feature>
<dbReference type="SUPFAM" id="SSF50156">
    <property type="entry name" value="PDZ domain-like"/>
    <property type="match status" value="2"/>
</dbReference>
<evidence type="ECO:0000256" key="5">
    <source>
        <dbReference type="ARBA" id="ARBA00022737"/>
    </source>
</evidence>
<dbReference type="PANTHER" id="PTHR12893:SF0">
    <property type="entry name" value="GRASP65"/>
    <property type="match status" value="1"/>
</dbReference>
<feature type="coiled-coil region" evidence="10">
    <location>
        <begin position="347"/>
        <end position="381"/>
    </location>
</feature>
<dbReference type="GO" id="GO:0000139">
    <property type="term" value="C:Golgi membrane"/>
    <property type="evidence" value="ECO:0007669"/>
    <property type="project" value="UniProtKB-SubCell"/>
</dbReference>
<evidence type="ECO:0000256" key="11">
    <source>
        <dbReference type="SAM" id="MobiDB-lite"/>
    </source>
</evidence>
<dbReference type="InterPro" id="IPR007583">
    <property type="entry name" value="GRASP55_65"/>
</dbReference>